<evidence type="ECO:0000256" key="2">
    <source>
        <dbReference type="ARBA" id="ARBA00009054"/>
    </source>
</evidence>
<dbReference type="GO" id="GO:0051087">
    <property type="term" value="F:protein-folding chaperone binding"/>
    <property type="evidence" value="ECO:0007669"/>
    <property type="project" value="InterPro"/>
</dbReference>
<name>A0A2T5G4K5_9BACL</name>
<keyword evidence="4 10" id="KW-0963">Cytoplasm</keyword>
<dbReference type="HAMAP" id="MF_01151">
    <property type="entry name" value="GrpE"/>
    <property type="match status" value="1"/>
</dbReference>
<feature type="coiled-coil region" evidence="13">
    <location>
        <begin position="60"/>
        <end position="94"/>
    </location>
</feature>
<sequence length="247" mass="27155">MDVRGEDIERETFGEGPKMGGQDGVPEAPSFPGKEASMDEAEGGDEGAPAEGGAPCEERVRELTAQLEACEASLSSLEGRLRELQDAYLRSRADFDNYRKRVRREREELVAYRAWDLAGRLLPILDDFERALTAEREFSPSEGEAAAEAVARLRSFVEGVEMIYRRLLEALAEEGITPFGSVGDPFDPHLHEAMLRVETADVPPGRLVQVFTKGYTYKEKLLRPARVAVAASPEVSEEGGEGAEARP</sequence>
<dbReference type="Proteomes" id="UP000244016">
    <property type="component" value="Unassembled WGS sequence"/>
</dbReference>
<dbReference type="GO" id="GO:0000774">
    <property type="term" value="F:adenyl-nucleotide exchange factor activity"/>
    <property type="evidence" value="ECO:0007669"/>
    <property type="project" value="InterPro"/>
</dbReference>
<accession>A0A2T5G4K5</accession>
<dbReference type="InterPro" id="IPR013805">
    <property type="entry name" value="GrpE_CC"/>
</dbReference>
<dbReference type="AlphaFoldDB" id="A0A2T5G4K5"/>
<keyword evidence="13" id="KW-0175">Coiled coil</keyword>
<dbReference type="NCBIfam" id="NF010738">
    <property type="entry name" value="PRK14140.1"/>
    <property type="match status" value="1"/>
</dbReference>
<dbReference type="CDD" id="cd00446">
    <property type="entry name" value="GrpE"/>
    <property type="match status" value="1"/>
</dbReference>
<dbReference type="GO" id="GO:0051082">
    <property type="term" value="F:unfolded protein binding"/>
    <property type="evidence" value="ECO:0007669"/>
    <property type="project" value="TreeGrafter"/>
</dbReference>
<dbReference type="EMBL" id="PEBW01000007">
    <property type="protein sequence ID" value="PTQ51130.1"/>
    <property type="molecule type" value="Genomic_DNA"/>
</dbReference>
<keyword evidence="6 10" id="KW-0143">Chaperone</keyword>
<dbReference type="PROSITE" id="PS01071">
    <property type="entry name" value="GRPE"/>
    <property type="match status" value="1"/>
</dbReference>
<comment type="similarity">
    <text evidence="2 10 12">Belongs to the GrpE family.</text>
</comment>
<evidence type="ECO:0000256" key="5">
    <source>
        <dbReference type="ARBA" id="ARBA00023016"/>
    </source>
</evidence>
<evidence type="ECO:0000256" key="11">
    <source>
        <dbReference type="RuleBase" id="RU000639"/>
    </source>
</evidence>
<evidence type="ECO:0000256" key="3">
    <source>
        <dbReference type="ARBA" id="ARBA00011738"/>
    </source>
</evidence>
<feature type="compositionally biased region" description="Basic and acidic residues" evidence="14">
    <location>
        <begin position="1"/>
        <end position="13"/>
    </location>
</feature>
<dbReference type="InterPro" id="IPR009012">
    <property type="entry name" value="GrpE_head"/>
</dbReference>
<comment type="subunit">
    <text evidence="3 10">Homodimer.</text>
</comment>
<evidence type="ECO:0000313" key="15">
    <source>
        <dbReference type="EMBL" id="PTQ51130.1"/>
    </source>
</evidence>
<evidence type="ECO:0000256" key="8">
    <source>
        <dbReference type="ARBA" id="ARBA00072274"/>
    </source>
</evidence>
<evidence type="ECO:0000256" key="13">
    <source>
        <dbReference type="SAM" id="Coils"/>
    </source>
</evidence>
<dbReference type="SUPFAM" id="SSF58014">
    <property type="entry name" value="Coiled-coil domain of nucleotide exchange factor GrpE"/>
    <property type="match status" value="1"/>
</dbReference>
<evidence type="ECO:0000256" key="6">
    <source>
        <dbReference type="ARBA" id="ARBA00023186"/>
    </source>
</evidence>
<dbReference type="Gene3D" id="2.30.22.10">
    <property type="entry name" value="Head domain of nucleotide exchange factor GrpE"/>
    <property type="match status" value="1"/>
</dbReference>
<comment type="subcellular location">
    <subcellularLocation>
        <location evidence="1 10">Cytoplasm</location>
    </subcellularLocation>
</comment>
<evidence type="ECO:0000256" key="10">
    <source>
        <dbReference type="HAMAP-Rule" id="MF_01151"/>
    </source>
</evidence>
<dbReference type="GO" id="GO:0042803">
    <property type="term" value="F:protein homodimerization activity"/>
    <property type="evidence" value="ECO:0007669"/>
    <property type="project" value="InterPro"/>
</dbReference>
<comment type="function">
    <text evidence="7 10 11">Participates actively in the response to hyperosmotic and heat shock by preventing the aggregation of stress-denatured proteins, in association with DnaK and GrpE. It is the nucleotide exchange factor for DnaK and may function as a thermosensor. Unfolded proteins bind initially to DnaJ; upon interaction with the DnaJ-bound protein, DnaK hydrolyzes its bound ATP, resulting in the formation of a stable complex. GrpE releases ADP from DnaK; ATP binding to DnaK triggers the release of the substrate protein, thus completing the reaction cycle. Several rounds of ATP-dependent interactions between DnaJ, DnaK and GrpE are required for fully efficient folding.</text>
</comment>
<reference evidence="15 16" key="1">
    <citation type="submission" date="2017-08" db="EMBL/GenBank/DDBJ databases">
        <title>Burning lignite coal seam in the remote Altai Mountains harbors a hydrogen-driven thermophilic microbial community.</title>
        <authorList>
            <person name="Kadnikov V.V."/>
            <person name="Mardanov A.V."/>
            <person name="Ivasenko D."/>
            <person name="Beletsky A.V."/>
            <person name="Karnachuk O.V."/>
            <person name="Ravin N.V."/>
        </authorList>
    </citation>
    <scope>NUCLEOTIDE SEQUENCE [LARGE SCALE GENOMIC DNA]</scope>
    <source>
        <strain evidence="15">AL31</strain>
    </source>
</reference>
<dbReference type="Pfam" id="PF01025">
    <property type="entry name" value="GrpE"/>
    <property type="match status" value="1"/>
</dbReference>
<evidence type="ECO:0000256" key="1">
    <source>
        <dbReference type="ARBA" id="ARBA00004496"/>
    </source>
</evidence>
<evidence type="ECO:0000256" key="12">
    <source>
        <dbReference type="RuleBase" id="RU004478"/>
    </source>
</evidence>
<evidence type="ECO:0000256" key="7">
    <source>
        <dbReference type="ARBA" id="ARBA00053401"/>
    </source>
</evidence>
<dbReference type="GO" id="GO:0006457">
    <property type="term" value="P:protein folding"/>
    <property type="evidence" value="ECO:0007669"/>
    <property type="project" value="InterPro"/>
</dbReference>
<gene>
    <name evidence="10" type="primary">grpE</name>
    <name evidence="15" type="ORF">BLITH_0560</name>
</gene>
<evidence type="ECO:0000256" key="9">
    <source>
        <dbReference type="ARBA" id="ARBA00076414"/>
    </source>
</evidence>
<evidence type="ECO:0000256" key="14">
    <source>
        <dbReference type="SAM" id="MobiDB-lite"/>
    </source>
</evidence>
<proteinExistence type="inferred from homology"/>
<protein>
    <recommendedName>
        <fullName evidence="8 10">Protein GrpE</fullName>
    </recommendedName>
    <alternativeName>
        <fullName evidence="9 10">HSP-70 cofactor</fullName>
    </alternativeName>
</protein>
<evidence type="ECO:0000313" key="16">
    <source>
        <dbReference type="Proteomes" id="UP000244016"/>
    </source>
</evidence>
<keyword evidence="5 10" id="KW-0346">Stress response</keyword>
<feature type="region of interest" description="Disordered" evidence="14">
    <location>
        <begin position="1"/>
        <end position="59"/>
    </location>
</feature>
<evidence type="ECO:0000256" key="4">
    <source>
        <dbReference type="ARBA" id="ARBA00022490"/>
    </source>
</evidence>
<dbReference type="PRINTS" id="PR00773">
    <property type="entry name" value="GRPEPROTEIN"/>
</dbReference>
<dbReference type="SUPFAM" id="SSF51064">
    <property type="entry name" value="Head domain of nucleotide exchange factor GrpE"/>
    <property type="match status" value="1"/>
</dbReference>
<dbReference type="GO" id="GO:0005737">
    <property type="term" value="C:cytoplasm"/>
    <property type="evidence" value="ECO:0007669"/>
    <property type="project" value="UniProtKB-SubCell"/>
</dbReference>
<comment type="caution">
    <text evidence="15">The sequence shown here is derived from an EMBL/GenBank/DDBJ whole genome shotgun (WGS) entry which is preliminary data.</text>
</comment>
<dbReference type="FunFam" id="2.30.22.10:FF:000001">
    <property type="entry name" value="Protein GrpE"/>
    <property type="match status" value="1"/>
</dbReference>
<dbReference type="PANTHER" id="PTHR21237:SF23">
    <property type="entry name" value="GRPE PROTEIN HOMOLOG, MITOCHONDRIAL"/>
    <property type="match status" value="1"/>
</dbReference>
<dbReference type="InterPro" id="IPR000740">
    <property type="entry name" value="GrpE"/>
</dbReference>
<dbReference type="Gene3D" id="3.90.20.20">
    <property type="match status" value="1"/>
</dbReference>
<organism evidence="15 16">
    <name type="scientific">Brockia lithotrophica</name>
    <dbReference type="NCBI Taxonomy" id="933949"/>
    <lineage>
        <taxon>Bacteria</taxon>
        <taxon>Bacillati</taxon>
        <taxon>Bacillota</taxon>
        <taxon>Bacilli</taxon>
        <taxon>Bacillales</taxon>
        <taxon>Bacillales Family X. Incertae Sedis</taxon>
        <taxon>Brockia</taxon>
    </lineage>
</organism>
<dbReference type="PANTHER" id="PTHR21237">
    <property type="entry name" value="GRPE PROTEIN"/>
    <property type="match status" value="1"/>
</dbReference>